<protein>
    <recommendedName>
        <fullName evidence="4">DUF4402 domain-containing protein</fullName>
    </recommendedName>
</protein>
<proteinExistence type="predicted"/>
<dbReference type="RefSeq" id="WP_111516168.1">
    <property type="nucleotide sequence ID" value="NZ_QFYR01000005.1"/>
</dbReference>
<organism evidence="2 3">
    <name type="scientific">Phenylobacterium deserti</name>
    <dbReference type="NCBI Taxonomy" id="1914756"/>
    <lineage>
        <taxon>Bacteria</taxon>
        <taxon>Pseudomonadati</taxon>
        <taxon>Pseudomonadota</taxon>
        <taxon>Alphaproteobacteria</taxon>
        <taxon>Caulobacterales</taxon>
        <taxon>Caulobacteraceae</taxon>
        <taxon>Phenylobacterium</taxon>
    </lineage>
</organism>
<sequence length="160" mass="15999">MRLLPAFFAVSLAAALPSAAAHADTRTGEATITAVIRDSAGVNLVTPFVIPRVAVRAVSTRAAQSVRTAASARSVTASNATLTIRGQAGAAMSMAVPETFTVVRAGGSEAFIVTTNSDAGGVLGGDTMSINVGGDIDLAGGDNLVPGPYAGLLLLVVQYN</sequence>
<keyword evidence="1" id="KW-0732">Signal</keyword>
<accession>A0A328A952</accession>
<gene>
    <name evidence="2" type="ORF">DJ018_16930</name>
</gene>
<keyword evidence="3" id="KW-1185">Reference proteome</keyword>
<dbReference type="Pfam" id="PF14352">
    <property type="entry name" value="DUF4402"/>
    <property type="match status" value="1"/>
</dbReference>
<evidence type="ECO:0000256" key="1">
    <source>
        <dbReference type="SAM" id="SignalP"/>
    </source>
</evidence>
<evidence type="ECO:0008006" key="4">
    <source>
        <dbReference type="Google" id="ProtNLM"/>
    </source>
</evidence>
<dbReference type="EMBL" id="QFYR01000005">
    <property type="protein sequence ID" value="RAK50857.1"/>
    <property type="molecule type" value="Genomic_DNA"/>
</dbReference>
<feature type="chain" id="PRO_5016250019" description="DUF4402 domain-containing protein" evidence="1">
    <location>
        <begin position="24"/>
        <end position="160"/>
    </location>
</feature>
<reference evidence="3" key="1">
    <citation type="submission" date="2018-05" db="EMBL/GenBank/DDBJ databases">
        <authorList>
            <person name="Li X."/>
        </authorList>
    </citation>
    <scope>NUCLEOTIDE SEQUENCE [LARGE SCALE GENOMIC DNA]</scope>
    <source>
        <strain evidence="3">YIM 73061</strain>
    </source>
</reference>
<dbReference type="Proteomes" id="UP000249725">
    <property type="component" value="Unassembled WGS sequence"/>
</dbReference>
<evidence type="ECO:0000313" key="2">
    <source>
        <dbReference type="EMBL" id="RAK50857.1"/>
    </source>
</evidence>
<comment type="caution">
    <text evidence="2">The sequence shown here is derived from an EMBL/GenBank/DDBJ whole genome shotgun (WGS) entry which is preliminary data.</text>
</comment>
<dbReference type="InterPro" id="IPR025514">
    <property type="entry name" value="DUF4402"/>
</dbReference>
<feature type="signal peptide" evidence="1">
    <location>
        <begin position="1"/>
        <end position="23"/>
    </location>
</feature>
<dbReference type="AlphaFoldDB" id="A0A328A952"/>
<evidence type="ECO:0000313" key="3">
    <source>
        <dbReference type="Proteomes" id="UP000249725"/>
    </source>
</evidence>
<name>A0A328A952_9CAUL</name>
<dbReference type="OrthoDB" id="7211136at2"/>